<gene>
    <name evidence="4" type="ORF">PAMC26510_38105</name>
</gene>
<proteinExistence type="predicted"/>
<reference evidence="4 5" key="1">
    <citation type="submission" date="2017-03" db="EMBL/GenBank/DDBJ databases">
        <title>Genome analysis of strain PAMC 26510.</title>
        <authorList>
            <person name="Oh H.-M."/>
            <person name="Yang J.-A."/>
        </authorList>
    </citation>
    <scope>NUCLEOTIDE SEQUENCE [LARGE SCALE GENOMIC DNA]</scope>
    <source>
        <strain evidence="4 5">PAMC 26510</strain>
    </source>
</reference>
<evidence type="ECO:0000256" key="2">
    <source>
        <dbReference type="ARBA" id="ARBA00022764"/>
    </source>
</evidence>
<evidence type="ECO:0000256" key="1">
    <source>
        <dbReference type="ARBA" id="ARBA00022729"/>
    </source>
</evidence>
<accession>A0A242M2G2</accession>
<evidence type="ECO:0000313" key="4">
    <source>
        <dbReference type="EMBL" id="OTP65294.1"/>
    </source>
</evidence>
<dbReference type="Proteomes" id="UP000194546">
    <property type="component" value="Unassembled WGS sequence"/>
</dbReference>
<evidence type="ECO:0000256" key="3">
    <source>
        <dbReference type="ARBA" id="ARBA00023186"/>
    </source>
</evidence>
<name>A0A242M2G2_CABSO</name>
<organism evidence="4 5">
    <name type="scientific">Caballeronia sordidicola</name>
    <name type="common">Burkholderia sordidicola</name>
    <dbReference type="NCBI Taxonomy" id="196367"/>
    <lineage>
        <taxon>Bacteria</taxon>
        <taxon>Pseudomonadati</taxon>
        <taxon>Pseudomonadota</taxon>
        <taxon>Betaproteobacteria</taxon>
        <taxon>Burkholderiales</taxon>
        <taxon>Burkholderiaceae</taxon>
        <taxon>Caballeronia</taxon>
    </lineage>
</organism>
<protein>
    <submittedName>
        <fullName evidence="4">Uncharacterized protein</fullName>
    </submittedName>
</protein>
<keyword evidence="2" id="KW-0574">Periplasm</keyword>
<keyword evidence="3" id="KW-0143">Chaperone</keyword>
<dbReference type="EMBL" id="NBTY01000223">
    <property type="protein sequence ID" value="OTP65294.1"/>
    <property type="molecule type" value="Genomic_DNA"/>
</dbReference>
<dbReference type="GO" id="GO:0030288">
    <property type="term" value="C:outer membrane-bounded periplasmic space"/>
    <property type="evidence" value="ECO:0007669"/>
    <property type="project" value="InterPro"/>
</dbReference>
<dbReference type="AlphaFoldDB" id="A0A242M2G2"/>
<comment type="caution">
    <text evidence="4">The sequence shown here is derived from an EMBL/GenBank/DDBJ whole genome shotgun (WGS) entry which is preliminary data.</text>
</comment>
<dbReference type="InterPro" id="IPR038303">
    <property type="entry name" value="HdeA/HdeB_sf"/>
</dbReference>
<evidence type="ECO:0000313" key="5">
    <source>
        <dbReference type="Proteomes" id="UP000194546"/>
    </source>
</evidence>
<dbReference type="SUPFAM" id="SSF47752">
    <property type="entry name" value="Protein HNS-dependent expression A, HdeA"/>
    <property type="match status" value="1"/>
</dbReference>
<dbReference type="GO" id="GO:0071468">
    <property type="term" value="P:cellular response to acidic pH"/>
    <property type="evidence" value="ECO:0007669"/>
    <property type="project" value="InterPro"/>
</dbReference>
<sequence length="80" mass="9277">MKCNEFVTTDEAYRPALVYWVAGVDKLGVSEKDRLILDTAHPVDEVITECKKTPDALFMNKVRQMYRNKQITLNKTYAHN</sequence>
<dbReference type="Pfam" id="PF06411">
    <property type="entry name" value="HdeA"/>
    <property type="match status" value="1"/>
</dbReference>
<dbReference type="InterPro" id="IPR010486">
    <property type="entry name" value="HNS-dep_expression_A/B"/>
</dbReference>
<keyword evidence="1" id="KW-0732">Signal</keyword>
<dbReference type="Gene3D" id="1.10.890.10">
    <property type="entry name" value="HNS-dependent expression A"/>
    <property type="match status" value="1"/>
</dbReference>
<dbReference type="InterPro" id="IPR036831">
    <property type="entry name" value="HdeA_sf"/>
</dbReference>